<protein>
    <recommendedName>
        <fullName evidence="4">Type IV pilus modification protein PilV</fullName>
    </recommendedName>
</protein>
<dbReference type="OrthoDB" id="8850705at2"/>
<dbReference type="STRING" id="887062.HGR_09473"/>
<dbReference type="Pfam" id="PF07963">
    <property type="entry name" value="N_methyl"/>
    <property type="match status" value="1"/>
</dbReference>
<name>F3KTW3_9BURK</name>
<accession>F3KTW3</accession>
<keyword evidence="3" id="KW-1185">Reference proteome</keyword>
<dbReference type="RefSeq" id="WP_006297956.1">
    <property type="nucleotide sequence ID" value="NZ_AEGR01000057.1"/>
</dbReference>
<dbReference type="eggNOG" id="COG4967">
    <property type="taxonomic scope" value="Bacteria"/>
</dbReference>
<sequence length="233" mass="24641">MQLKGQRHRAASSPRLHAWGAARARARALTPGHPGQRGATLVEVLVAVALLSVALYALVATHAAALRYSQMSRHRATALFLAADMGERLRANLGRRESGSASEEGSGAPLPPFSATGFWAGDYDYVLDFQRQQVAVAGPADVCAGAGSACNAAQIAAEDLAQWRQAVRRQLPAGAVYTRRDAVRAVMYLWVAWRESPGGASEVSQELPLPPGACPEGLSADPGVRCVHLRVGL</sequence>
<evidence type="ECO:0000256" key="1">
    <source>
        <dbReference type="SAM" id="Phobius"/>
    </source>
</evidence>
<evidence type="ECO:0000313" key="2">
    <source>
        <dbReference type="EMBL" id="EGI76791.1"/>
    </source>
</evidence>
<dbReference type="Proteomes" id="UP000016368">
    <property type="component" value="Unassembled WGS sequence"/>
</dbReference>
<keyword evidence="1" id="KW-0812">Transmembrane</keyword>
<evidence type="ECO:0008006" key="4">
    <source>
        <dbReference type="Google" id="ProtNLM"/>
    </source>
</evidence>
<reference evidence="2 3" key="1">
    <citation type="journal article" date="2011" name="EMBO J.">
        <title>Structural diversity of bacterial flagellar motors.</title>
        <authorList>
            <person name="Chen S."/>
            <person name="Beeby M."/>
            <person name="Murphy G.E."/>
            <person name="Leadbetter J.R."/>
            <person name="Hendrixson D.R."/>
            <person name="Briegel A."/>
            <person name="Li Z."/>
            <person name="Shi J."/>
            <person name="Tocheva E.I."/>
            <person name="Muller A."/>
            <person name="Dobro M.J."/>
            <person name="Jensen G.J."/>
        </authorList>
    </citation>
    <scope>NUCLEOTIDE SEQUENCE [LARGE SCALE GENOMIC DNA]</scope>
    <source>
        <strain evidence="2 3">ATCC 19624</strain>
    </source>
</reference>
<proteinExistence type="predicted"/>
<keyword evidence="1" id="KW-1133">Transmembrane helix</keyword>
<keyword evidence="1" id="KW-0472">Membrane</keyword>
<dbReference type="AlphaFoldDB" id="F3KTW3"/>
<feature type="transmembrane region" description="Helical" evidence="1">
    <location>
        <begin position="44"/>
        <end position="66"/>
    </location>
</feature>
<comment type="caution">
    <text evidence="2">The sequence shown here is derived from an EMBL/GenBank/DDBJ whole genome shotgun (WGS) entry which is preliminary data.</text>
</comment>
<evidence type="ECO:0000313" key="3">
    <source>
        <dbReference type="Proteomes" id="UP000016368"/>
    </source>
</evidence>
<gene>
    <name evidence="2" type="ORF">HGR_09473</name>
</gene>
<dbReference type="NCBIfam" id="TIGR02532">
    <property type="entry name" value="IV_pilin_GFxxxE"/>
    <property type="match status" value="1"/>
</dbReference>
<organism evidence="2 3">
    <name type="scientific">Hylemonella gracilis ATCC 19624</name>
    <dbReference type="NCBI Taxonomy" id="887062"/>
    <lineage>
        <taxon>Bacteria</taxon>
        <taxon>Pseudomonadati</taxon>
        <taxon>Pseudomonadota</taxon>
        <taxon>Betaproteobacteria</taxon>
        <taxon>Burkholderiales</taxon>
        <taxon>Comamonadaceae</taxon>
        <taxon>Hylemonella</taxon>
    </lineage>
</organism>
<dbReference type="InterPro" id="IPR012902">
    <property type="entry name" value="N_methyl_site"/>
</dbReference>
<dbReference type="EMBL" id="AEGR01000057">
    <property type="protein sequence ID" value="EGI76791.1"/>
    <property type="molecule type" value="Genomic_DNA"/>
</dbReference>